<keyword evidence="4" id="KW-0255">Endonuclease</keyword>
<dbReference type="AlphaFoldDB" id="A0A3P7W6S8"/>
<evidence type="ECO:0000256" key="1">
    <source>
        <dbReference type="ARBA" id="ARBA00022679"/>
    </source>
</evidence>
<evidence type="ECO:0000256" key="5">
    <source>
        <dbReference type="SAM" id="MobiDB-lite"/>
    </source>
</evidence>
<evidence type="ECO:0000256" key="3">
    <source>
        <dbReference type="ARBA" id="ARBA00022722"/>
    </source>
</evidence>
<feature type="compositionally biased region" description="Polar residues" evidence="5">
    <location>
        <begin position="56"/>
        <end position="68"/>
    </location>
</feature>
<dbReference type="OrthoDB" id="5856985at2759"/>
<dbReference type="InterPro" id="IPR050951">
    <property type="entry name" value="Retrovirus_Pol_polyprotein"/>
</dbReference>
<dbReference type="EMBL" id="UZAH01014684">
    <property type="protein sequence ID" value="VDO42964.1"/>
    <property type="molecule type" value="Genomic_DNA"/>
</dbReference>
<keyword evidence="4" id="KW-0378">Hydrolase</keyword>
<protein>
    <recommendedName>
        <fullName evidence="7">Peptidase A2 domain-containing protein</fullName>
    </recommendedName>
</protein>
<dbReference type="GO" id="GO:0004519">
    <property type="term" value="F:endonuclease activity"/>
    <property type="evidence" value="ECO:0007669"/>
    <property type="project" value="UniProtKB-KW"/>
</dbReference>
<proteinExistence type="predicted"/>
<dbReference type="Gene3D" id="2.40.70.10">
    <property type="entry name" value="Acid Proteases"/>
    <property type="match status" value="1"/>
</dbReference>
<reference evidence="6" key="1">
    <citation type="submission" date="2018-11" db="EMBL/GenBank/DDBJ databases">
        <authorList>
            <consortium name="Pathogen Informatics"/>
        </authorList>
    </citation>
    <scope>NUCLEOTIDE SEQUENCE [LARGE SCALE GENOMIC DNA]</scope>
</reference>
<keyword evidence="2" id="KW-0548">Nucleotidyltransferase</keyword>
<keyword evidence="1" id="KW-0808">Transferase</keyword>
<gene>
    <name evidence="6" type="ORF">HPBE_LOCUS3778</name>
</gene>
<evidence type="ECO:0000256" key="4">
    <source>
        <dbReference type="ARBA" id="ARBA00022759"/>
    </source>
</evidence>
<evidence type="ECO:0000256" key="2">
    <source>
        <dbReference type="ARBA" id="ARBA00022695"/>
    </source>
</evidence>
<feature type="region of interest" description="Disordered" evidence="5">
    <location>
        <begin position="37"/>
        <end position="81"/>
    </location>
</feature>
<organism evidence="6">
    <name type="scientific">Heligmosomoides polygyrus</name>
    <name type="common">Parasitic roundworm</name>
    <dbReference type="NCBI Taxonomy" id="6339"/>
    <lineage>
        <taxon>Eukaryota</taxon>
        <taxon>Metazoa</taxon>
        <taxon>Ecdysozoa</taxon>
        <taxon>Nematoda</taxon>
        <taxon>Chromadorea</taxon>
        <taxon>Rhabditida</taxon>
        <taxon>Rhabditina</taxon>
        <taxon>Rhabditomorpha</taxon>
        <taxon>Strongyloidea</taxon>
        <taxon>Heligmosomidae</taxon>
        <taxon>Heligmosomoides</taxon>
    </lineage>
</organism>
<name>A0A3P7W6S8_HELPZ</name>
<evidence type="ECO:0008006" key="7">
    <source>
        <dbReference type="Google" id="ProtNLM"/>
    </source>
</evidence>
<dbReference type="InterPro" id="IPR021109">
    <property type="entry name" value="Peptidase_aspartic_dom_sf"/>
</dbReference>
<feature type="non-terminal residue" evidence="6">
    <location>
        <position position="295"/>
    </location>
</feature>
<dbReference type="PANTHER" id="PTHR37984:SF5">
    <property type="entry name" value="PROTEIN NYNRIN-LIKE"/>
    <property type="match status" value="1"/>
</dbReference>
<dbReference type="SUPFAM" id="SSF50630">
    <property type="entry name" value="Acid proteases"/>
    <property type="match status" value="1"/>
</dbReference>
<dbReference type="GO" id="GO:0016779">
    <property type="term" value="F:nucleotidyltransferase activity"/>
    <property type="evidence" value="ECO:0007669"/>
    <property type="project" value="UniProtKB-KW"/>
</dbReference>
<keyword evidence="3" id="KW-0540">Nuclease</keyword>
<dbReference type="PANTHER" id="PTHR37984">
    <property type="entry name" value="PROTEIN CBG26694"/>
    <property type="match status" value="1"/>
</dbReference>
<evidence type="ECO:0000313" key="6">
    <source>
        <dbReference type="EMBL" id="VDO42964.1"/>
    </source>
</evidence>
<sequence>MKLLDKIEADPNCTIHALTEECKRLLNLKHDTKMIEDGSPKVQAVNRPSPHLLGRNHQQPPSPLQQKAANKKTEVDSKRSPRLPPTPCWLCGAMHFVRNCNYREHQCSNCHRTGHKDGFCRSARRRTRQSRFYRSARPNTRSDAVFTISSIDCGQYRRFATITVDGQSINFQVDSASDVTIVNEMTWKLMGKPELQPSSLIAHSASGDRIHFIGQRQCTYSFNAASAQGTFYVSNNPSNLLGAEWISKLGIYSIMDSLPCTDPGNPTAIDVSIANLERDNVAEKLQAAYPDVFKS</sequence>
<accession>A0A3P7W6S8</accession>